<gene>
    <name evidence="3" type="ORF">CANTADRAFT_6966</name>
</gene>
<organism evidence="3 4">
    <name type="scientific">Suhomyces tanzawaensis NRRL Y-17324</name>
    <dbReference type="NCBI Taxonomy" id="984487"/>
    <lineage>
        <taxon>Eukaryota</taxon>
        <taxon>Fungi</taxon>
        <taxon>Dikarya</taxon>
        <taxon>Ascomycota</taxon>
        <taxon>Saccharomycotina</taxon>
        <taxon>Pichiomycetes</taxon>
        <taxon>Debaryomycetaceae</taxon>
        <taxon>Suhomyces</taxon>
    </lineage>
</organism>
<protein>
    <recommendedName>
        <fullName evidence="2">Interferon-related developmental regulator N-terminal domain-containing protein</fullName>
    </recommendedName>
</protein>
<dbReference type="Pfam" id="PF05004">
    <property type="entry name" value="IFRD"/>
    <property type="match status" value="1"/>
</dbReference>
<dbReference type="PANTHER" id="PTHR12354">
    <property type="entry name" value="INTERFERON-RELATED DEVELOPMENTAL REGULATOR"/>
    <property type="match status" value="1"/>
</dbReference>
<dbReference type="PANTHER" id="PTHR12354:SF1">
    <property type="entry name" value="INTERFERON-RELATED DEVELOPMENTAL REGULATOR 1"/>
    <property type="match status" value="1"/>
</dbReference>
<keyword evidence="4" id="KW-1185">Reference proteome</keyword>
<feature type="region of interest" description="Disordered" evidence="1">
    <location>
        <begin position="1"/>
        <end position="43"/>
    </location>
</feature>
<feature type="domain" description="Interferon-related developmental regulator N-terminal" evidence="2">
    <location>
        <begin position="291"/>
        <end position="417"/>
    </location>
</feature>
<dbReference type="STRING" id="984487.A0A1E4SGL7"/>
<dbReference type="Proteomes" id="UP000094285">
    <property type="component" value="Unassembled WGS sequence"/>
</dbReference>
<evidence type="ECO:0000256" key="1">
    <source>
        <dbReference type="SAM" id="MobiDB-lite"/>
    </source>
</evidence>
<dbReference type="GeneID" id="30985161"/>
<name>A0A1E4SGL7_9ASCO</name>
<dbReference type="AlphaFoldDB" id="A0A1E4SGL7"/>
<proteinExistence type="predicted"/>
<evidence type="ECO:0000313" key="3">
    <source>
        <dbReference type="EMBL" id="ODV78610.1"/>
    </source>
</evidence>
<feature type="compositionally biased region" description="Acidic residues" evidence="1">
    <location>
        <begin position="32"/>
        <end position="43"/>
    </location>
</feature>
<evidence type="ECO:0000313" key="4">
    <source>
        <dbReference type="Proteomes" id="UP000094285"/>
    </source>
</evidence>
<evidence type="ECO:0000259" key="2">
    <source>
        <dbReference type="Pfam" id="PF05004"/>
    </source>
</evidence>
<reference evidence="4" key="1">
    <citation type="submission" date="2016-05" db="EMBL/GenBank/DDBJ databases">
        <title>Comparative genomics of biotechnologically important yeasts.</title>
        <authorList>
            <consortium name="DOE Joint Genome Institute"/>
            <person name="Riley R."/>
            <person name="Haridas S."/>
            <person name="Wolfe K.H."/>
            <person name="Lopes M.R."/>
            <person name="Hittinger C.T."/>
            <person name="Goker M."/>
            <person name="Salamov A."/>
            <person name="Wisecaver J."/>
            <person name="Long T.M."/>
            <person name="Aerts A.L."/>
            <person name="Barry K."/>
            <person name="Choi C."/>
            <person name="Clum A."/>
            <person name="Coughlan A.Y."/>
            <person name="Deshpande S."/>
            <person name="Douglass A.P."/>
            <person name="Hanson S.J."/>
            <person name="Klenk H.-P."/>
            <person name="Labutti K."/>
            <person name="Lapidus A."/>
            <person name="Lindquist E."/>
            <person name="Lipzen A."/>
            <person name="Meier-Kolthoff J.P."/>
            <person name="Ohm R.A."/>
            <person name="Otillar R.P."/>
            <person name="Pangilinan J."/>
            <person name="Peng Y."/>
            <person name="Rokas A."/>
            <person name="Rosa C.A."/>
            <person name="Scheuner C."/>
            <person name="Sibirny A.A."/>
            <person name="Slot J.C."/>
            <person name="Stielow J.B."/>
            <person name="Sun H."/>
            <person name="Kurtzman C.P."/>
            <person name="Blackwell M."/>
            <person name="Grigoriev I.V."/>
            <person name="Jeffries T.W."/>
        </authorList>
    </citation>
    <scope>NUCLEOTIDE SEQUENCE [LARGE SCALE GENOMIC DNA]</scope>
    <source>
        <strain evidence="4">NRRL Y-17324</strain>
    </source>
</reference>
<dbReference type="RefSeq" id="XP_020063732.1">
    <property type="nucleotide sequence ID" value="XM_020211025.1"/>
</dbReference>
<dbReference type="EMBL" id="KV453913">
    <property type="protein sequence ID" value="ODV78610.1"/>
    <property type="molecule type" value="Genomic_DNA"/>
</dbReference>
<dbReference type="OrthoDB" id="18978at2759"/>
<dbReference type="InterPro" id="IPR007701">
    <property type="entry name" value="Interferon-rel_develop_reg_N"/>
</dbReference>
<sequence length="562" mass="64084">MPYRNMLLKRWTREDGTPSGSSSRAESRTPMAEDDSDYEEDGESDLQRIQELLSRKLELLQTENENPLNKVHTAGDAKQHAALAVNKSIIESQSTTINDIIASLGLPRTEVSTLSRELLLAQLYKLVVSKPLVVYNEEHQGSAHFVDEEKMQRLVNHFTGGNYRSDVEFLYLFRSLATLIVSNIDDFGEFLSSDFMEQIEKLITEPTTSVITNDNKANLISGYVTLLLVLHHGSSSFGIDDKINWLIDIAEGFSMSALTLRKNVETGDREHSTFFDANVDKNLISEAWGKVAAEVSVAVAALHGIACLLTLLERGDYLNELSEDLMLKLVVLVDNDEIREIAKAAGRVIAVIYESYLYDEDDEDADDEEYNANAPYYEQEALFSIFTRLTNLSSKKVSKKDKKEFNSVFRNILHTLEAYVDSEKRSSIYRKTPEGVELINSIMDSTYIKLSKFKSLSINSWFLYARLRHLRWAFSFGLHNQLVANESIRDILKEPETEFKSYDQYDFDASKLENEQAYAEYASELLDHKHISDDKARSRKIKKERVNKMTAQFEDIELADTK</sequence>
<accession>A0A1E4SGL7</accession>
<dbReference type="InterPro" id="IPR039777">
    <property type="entry name" value="IFRD"/>
</dbReference>